<evidence type="ECO:0008006" key="11">
    <source>
        <dbReference type="Google" id="ProtNLM"/>
    </source>
</evidence>
<sequence length="1662" mass="184561">MFKFKNFFMVLTVLFVLFSITSVNAEDFGSDLNLNNSSSIASESITYSGSNIHVSSNGSDELGDGSYDKPYLSLKKAIDNSQNGSTIYISKGNYSNINNTNLSIISKNLTISVLDGSVNFNGGNNGFFFNISQDSSLTLIGIDFFNGDTLNSFFVSPVSNYGTLNIINCSFTNNSGLRSGVILNYAILNVHDSNFTNNQGNYTGAISNLGVLNIFNTNFINNRAFNKNYIFYNQSNGSAIYNIGTLSVYSSNFSNNSIFSLDSDSVPSLTNINLSYFDNNSIVYISKSNCYITSSYFEGLINITNKSKVDIRYSLILSDYDFVNSTVTANYNWWGNNDILPSFADKWLILTFTSNNNNNFIQGRMNSTLYVNFKIKDSTGVRDIPVNETLPNCFVKLIADNGKFTVYEGYLINNSFSSIYFNNSIDTVIYAKVSNYCVKLTVGSGLSNQKIYVSNNGSDDNDGSLNSPLRTLSKAVEISLNGATIYILSGDYSGDLNSNLLIAKNLTFTSFNGPVTFLRGNNIIFKVFSHGQLYLNGFIFTAANPNLFVPIINSSGTLFINNCTIKNLRGGDLYYTTYNPSANNYYENQSIILTSGSLFINNTVFSNLTEFVIRSSTLLNSKWYIPVNITIANSSFKNLFGFPRLSTQSILPYPCYSLYLDGDFIKIDGCTFRDNLVTPIKTHTRFSTIINNSLFINNSGVIDNGNVHDNVERDYGNNTIINSRFIDNKSPFRNYWTGYTSPLIEGVQNLINCTFVDNKIVLLNTWHTSADNISIYGCYFVNNTHVLGSQGQGDDDSEGIIFNGGNLVIDFSVFENNKAFYGGAIVNDNGGVFYIKNSVFINNNANIGKDILNRNGYGYINNTWWGSNAGPIENKVFSAIGEIFIENWVIMTLRTNGTCIIASLDKVTDKDGNIFDLNGILPSREVIFTGQSLSSPLRLNLSNNKAYFDVPVNSEGREFNVTIDNQTVNLMVQNRDTLIDVNNTVLNGKNIYYKFVLRNINGYLIANQTVVFIIKNQSGIIIGNYSVVTDDSGVGKVLINNSIGDYKVEIFYNGDGYFNPSYANVTMKVLPFYTDIFVVDNQIFYGKNNIFYVNLYNNKGEAISGQTIKFIVTVNGKNIIYYSKTNDYGKAGFLLNLSKGSYKIKIVFEGDGWHLASDYNTSFSIAAINSVIEIETDHLYGRGNPFTVKLTDGNGNLLKGEKILITISQGSKSQSYNITTNDYGIAGLIINLAPGNYKVSAKFLGDSLNSGNEVNGNLLIEKVNTRLSIDSVFILSNKNNILKVRLTDIYNRPLSGEFVNITISSLNFNKTFRVLTDNDGIASLAINMPIGNYIVVTNFFGNEWYGITFVGSTLIIDNINQNRATKISFKINNGIFSVTLTDINGKALSNKNIILNVVYEGLNYTFSNKTSSSGLAKFHIPLVLAFYNVFYSFYGDDSYLGNSGFSQLNIVPNSVFTSLVVYNVSMIYGNKKNLNIKLIDKNGNILIGKTLVLTVKGTGFNKVYYFTTNSAGMITIPINLGIGKYSVKVTFNGESIYKSSSASGTISVAKKTTKMNLSLSSTVKISKNKVKVGKYTYLTIKIKNNLNKKSNYIKTSFKLSKKLKKIAVNYSKYFKKSYWYFKLSSKKTISLKLKLKVNKKGNYKIPIYLNNKIYKTISLKGI</sequence>
<evidence type="ECO:0000256" key="1">
    <source>
        <dbReference type="ARBA" id="ARBA00001913"/>
    </source>
</evidence>
<keyword evidence="4" id="KW-0479">Metal-binding</keyword>
<dbReference type="GO" id="GO:0046872">
    <property type="term" value="F:metal ion binding"/>
    <property type="evidence" value="ECO:0007669"/>
    <property type="project" value="UniProtKB-KW"/>
</dbReference>
<evidence type="ECO:0000256" key="2">
    <source>
        <dbReference type="ARBA" id="ARBA00004613"/>
    </source>
</evidence>
<protein>
    <recommendedName>
        <fullName evidence="11">Adhesin-like protein</fullName>
    </recommendedName>
</protein>
<evidence type="ECO:0000256" key="8">
    <source>
        <dbReference type="ARBA" id="ARBA00038263"/>
    </source>
</evidence>
<keyword evidence="5" id="KW-0732">Signal</keyword>
<dbReference type="InterPro" id="IPR013783">
    <property type="entry name" value="Ig-like_fold"/>
</dbReference>
<accession>A0A843AQC1</accession>
<dbReference type="Gene3D" id="2.160.20.10">
    <property type="entry name" value="Single-stranded right-handed beta-helix, Pectin lyase-like"/>
    <property type="match status" value="1"/>
</dbReference>
<comment type="cofactor">
    <cofactor evidence="1">
        <name>Ca(2+)</name>
        <dbReference type="ChEBI" id="CHEBI:29108"/>
    </cofactor>
</comment>
<evidence type="ECO:0000256" key="3">
    <source>
        <dbReference type="ARBA" id="ARBA00022525"/>
    </source>
</evidence>
<evidence type="ECO:0000256" key="6">
    <source>
        <dbReference type="ARBA" id="ARBA00022837"/>
    </source>
</evidence>
<evidence type="ECO:0000256" key="4">
    <source>
        <dbReference type="ARBA" id="ARBA00022723"/>
    </source>
</evidence>
<dbReference type="GO" id="GO:0005576">
    <property type="term" value="C:extracellular region"/>
    <property type="evidence" value="ECO:0007669"/>
    <property type="project" value="UniProtKB-SubCell"/>
</dbReference>
<proteinExistence type="inferred from homology"/>
<keyword evidence="7" id="KW-0456">Lyase</keyword>
<name>A0A843AQC1_METAZ</name>
<dbReference type="SUPFAM" id="SSF51126">
    <property type="entry name" value="Pectin lyase-like"/>
    <property type="match status" value="2"/>
</dbReference>
<dbReference type="InterPro" id="IPR011050">
    <property type="entry name" value="Pectin_lyase_fold/virulence"/>
</dbReference>
<dbReference type="InterPro" id="IPR012334">
    <property type="entry name" value="Pectin_lyas_fold"/>
</dbReference>
<comment type="caution">
    <text evidence="9">The sequence shown here is derived from an EMBL/GenBank/DDBJ whole genome shotgun (WGS) entry which is preliminary data.</text>
</comment>
<dbReference type="SUPFAM" id="SSF49373">
    <property type="entry name" value="Invasin/intimin cell-adhesion fragments"/>
    <property type="match status" value="1"/>
</dbReference>
<dbReference type="GO" id="GO:0016837">
    <property type="term" value="F:carbon-oxygen lyase activity, acting on polysaccharides"/>
    <property type="evidence" value="ECO:0007669"/>
    <property type="project" value="TreeGrafter"/>
</dbReference>
<keyword evidence="3" id="KW-0964">Secreted</keyword>
<dbReference type="Gene3D" id="3.30.1910.20">
    <property type="entry name" value="asparaginyl-tRNA synthetase, N-terminal domain"/>
    <property type="match status" value="1"/>
</dbReference>
<dbReference type="RefSeq" id="WP_278523922.1">
    <property type="nucleotide sequence ID" value="NZ_JADIIN010000067.1"/>
</dbReference>
<comment type="subcellular location">
    <subcellularLocation>
        <location evidence="2">Secreted</location>
    </subcellularLocation>
</comment>
<evidence type="ECO:0000313" key="10">
    <source>
        <dbReference type="Proteomes" id="UP000658733"/>
    </source>
</evidence>
<evidence type="ECO:0000256" key="5">
    <source>
        <dbReference type="ARBA" id="ARBA00022729"/>
    </source>
</evidence>
<dbReference type="PANTHER" id="PTHR40088">
    <property type="entry name" value="PECTATE LYASE (EUROFUNG)"/>
    <property type="match status" value="1"/>
</dbReference>
<gene>
    <name evidence="9" type="ORF">ISP01_08515</name>
</gene>
<evidence type="ECO:0000313" key="9">
    <source>
        <dbReference type="EMBL" id="MBF4469429.1"/>
    </source>
</evidence>
<dbReference type="PANTHER" id="PTHR40088:SF1">
    <property type="entry name" value="PECTATE LYASE PEL9"/>
    <property type="match status" value="1"/>
</dbReference>
<dbReference type="Gene3D" id="2.60.40.10">
    <property type="entry name" value="Immunoglobulins"/>
    <property type="match status" value="1"/>
</dbReference>
<dbReference type="InterPro" id="IPR052052">
    <property type="entry name" value="Polysaccharide_Lyase_9"/>
</dbReference>
<comment type="similarity">
    <text evidence="8">Belongs to the polysaccharide lyase 9 family.</text>
</comment>
<reference evidence="9" key="1">
    <citation type="submission" date="2020-10" db="EMBL/GenBank/DDBJ databases">
        <title>Dehalococcoides mccartyi of a TCE/Cr reducing biochatode.</title>
        <authorList>
            <person name="Matturro B."/>
        </authorList>
    </citation>
    <scope>NUCLEOTIDE SEQUENCE</scope>
    <source>
        <strain evidence="9">Bin4</strain>
    </source>
</reference>
<evidence type="ECO:0000256" key="7">
    <source>
        <dbReference type="ARBA" id="ARBA00023239"/>
    </source>
</evidence>
<dbReference type="InterPro" id="IPR008964">
    <property type="entry name" value="Invasin/intimin_cell_adhesion"/>
</dbReference>
<organism evidence="9 10">
    <name type="scientific">Methanobrevibacter arboriphilus</name>
    <dbReference type="NCBI Taxonomy" id="39441"/>
    <lineage>
        <taxon>Archaea</taxon>
        <taxon>Methanobacteriati</taxon>
        <taxon>Methanobacteriota</taxon>
        <taxon>Methanomada group</taxon>
        <taxon>Methanobacteria</taxon>
        <taxon>Methanobacteriales</taxon>
        <taxon>Methanobacteriaceae</taxon>
        <taxon>Methanobrevibacter</taxon>
    </lineage>
</organism>
<keyword evidence="6" id="KW-0106">Calcium</keyword>
<dbReference type="EMBL" id="JADIIN010000067">
    <property type="protein sequence ID" value="MBF4469429.1"/>
    <property type="molecule type" value="Genomic_DNA"/>
</dbReference>
<dbReference type="Proteomes" id="UP000658733">
    <property type="component" value="Unassembled WGS sequence"/>
</dbReference>